<accession>A0A8J3T7R4</accession>
<proteinExistence type="predicted"/>
<feature type="compositionally biased region" description="Gly residues" evidence="1">
    <location>
        <begin position="179"/>
        <end position="201"/>
    </location>
</feature>
<evidence type="ECO:0000313" key="3">
    <source>
        <dbReference type="Proteomes" id="UP000634476"/>
    </source>
</evidence>
<dbReference type="RefSeq" id="WP_203879863.1">
    <property type="nucleotide sequence ID" value="NZ_BOOK01000074.1"/>
</dbReference>
<comment type="caution">
    <text evidence="2">The sequence shown here is derived from an EMBL/GenBank/DDBJ whole genome shotgun (WGS) entry which is preliminary data.</text>
</comment>
<organism evidence="2 3">
    <name type="scientific">Planobispora takensis</name>
    <dbReference type="NCBI Taxonomy" id="1367882"/>
    <lineage>
        <taxon>Bacteria</taxon>
        <taxon>Bacillati</taxon>
        <taxon>Actinomycetota</taxon>
        <taxon>Actinomycetes</taxon>
        <taxon>Streptosporangiales</taxon>
        <taxon>Streptosporangiaceae</taxon>
        <taxon>Planobispora</taxon>
    </lineage>
</organism>
<evidence type="ECO:0000313" key="2">
    <source>
        <dbReference type="EMBL" id="GII05658.1"/>
    </source>
</evidence>
<dbReference type="Proteomes" id="UP000634476">
    <property type="component" value="Unassembled WGS sequence"/>
</dbReference>
<dbReference type="AlphaFoldDB" id="A0A8J3T7R4"/>
<gene>
    <name evidence="2" type="ORF">Pta02_76660</name>
</gene>
<dbReference type="EMBL" id="BOOK01000074">
    <property type="protein sequence ID" value="GII05658.1"/>
    <property type="molecule type" value="Genomic_DNA"/>
</dbReference>
<reference evidence="2" key="1">
    <citation type="submission" date="2021-01" db="EMBL/GenBank/DDBJ databases">
        <title>Whole genome shotgun sequence of Planobispora takensis NBRC 109077.</title>
        <authorList>
            <person name="Komaki H."/>
            <person name="Tamura T."/>
        </authorList>
    </citation>
    <scope>NUCLEOTIDE SEQUENCE</scope>
    <source>
        <strain evidence="2">NBRC 109077</strain>
    </source>
</reference>
<feature type="region of interest" description="Disordered" evidence="1">
    <location>
        <begin position="172"/>
        <end position="202"/>
    </location>
</feature>
<protein>
    <submittedName>
        <fullName evidence="2">Uncharacterized protein</fullName>
    </submittedName>
</protein>
<evidence type="ECO:0000256" key="1">
    <source>
        <dbReference type="SAM" id="MobiDB-lite"/>
    </source>
</evidence>
<name>A0A8J3T7R4_9ACTN</name>
<sequence length="287" mass="30623">MPVRTIRAVPESEALRRAEAIAARRARCHDPDLEALSDEPLEVVAYVLERRRVPEAVLRCDVPDALVLLEYARRAVPALPGRLDRLEYRLLSLGVELGLSLGELAAALGLRSRQAVQHRLLRHAAAERGAPRSEVAERTARRAESGERAWLERNAPALLECTRSLLGHRALLSPPAAGPGPGAGQAAGSGAGEIAGSGGGEDAARELAEAFDELAESLARVPADRRDPGYATRVRHLAARLRLLLADLRAHPAAGHDGLRAGPALRDLLERTARLAAAHQAASSGDR</sequence>
<keyword evidence="3" id="KW-1185">Reference proteome</keyword>